<evidence type="ECO:0000313" key="1">
    <source>
        <dbReference type="EMBL" id="KDR37105.1"/>
    </source>
</evidence>
<gene>
    <name evidence="1" type="ORF">BG57_00300</name>
</gene>
<dbReference type="STRING" id="1071679.BG57_00300"/>
<accession>A0A069P8X3</accession>
<evidence type="ECO:0000313" key="2">
    <source>
        <dbReference type="Proteomes" id="UP000027439"/>
    </source>
</evidence>
<reference evidence="1 2" key="1">
    <citation type="submission" date="2014-03" db="EMBL/GenBank/DDBJ databases">
        <title>Draft Genome Sequences of Four Burkholderia Strains.</title>
        <authorList>
            <person name="Liu X.Y."/>
            <person name="Li C.X."/>
            <person name="Xu J.H."/>
        </authorList>
    </citation>
    <scope>NUCLEOTIDE SEQUENCE [LARGE SCALE GENOMIC DNA]</scope>
    <source>
        <strain evidence="1 2">R27</strain>
    </source>
</reference>
<proteinExistence type="predicted"/>
<sequence>MEREEKGNEARNATRNTMHCEGFSLTRGMTGNARRAAAWRFHRLKSECYTPTHSNKRSARSAHALHAMFHTWSRVANAGLSLPLVAVSVLVD</sequence>
<dbReference type="AlphaFoldDB" id="A0A069P8X3"/>
<name>A0A069P8X3_9BURK</name>
<organism evidence="1 2">
    <name type="scientific">Caballeronia grimmiae</name>
    <dbReference type="NCBI Taxonomy" id="1071679"/>
    <lineage>
        <taxon>Bacteria</taxon>
        <taxon>Pseudomonadati</taxon>
        <taxon>Pseudomonadota</taxon>
        <taxon>Betaproteobacteria</taxon>
        <taxon>Burkholderiales</taxon>
        <taxon>Burkholderiaceae</taxon>
        <taxon>Caballeronia</taxon>
    </lineage>
</organism>
<comment type="caution">
    <text evidence="1">The sequence shown here is derived from an EMBL/GenBank/DDBJ whole genome shotgun (WGS) entry which is preliminary data.</text>
</comment>
<dbReference type="EMBL" id="JFHE01000001">
    <property type="protein sequence ID" value="KDR37105.1"/>
    <property type="molecule type" value="Genomic_DNA"/>
</dbReference>
<dbReference type="Proteomes" id="UP000027439">
    <property type="component" value="Unassembled WGS sequence"/>
</dbReference>
<protein>
    <submittedName>
        <fullName evidence="1">Uncharacterized protein</fullName>
    </submittedName>
</protein>